<dbReference type="GO" id="GO:0005886">
    <property type="term" value="C:plasma membrane"/>
    <property type="evidence" value="ECO:0007669"/>
    <property type="project" value="TreeGrafter"/>
</dbReference>
<evidence type="ECO:0000256" key="1">
    <source>
        <dbReference type="ARBA" id="ARBA00022741"/>
    </source>
</evidence>
<keyword evidence="2 4" id="KW-0067">ATP-binding</keyword>
<dbReference type="PROSITE" id="PS50893">
    <property type="entry name" value="ABC_TRANSPORTER_2"/>
    <property type="match status" value="1"/>
</dbReference>
<protein>
    <submittedName>
        <fullName evidence="4">ABC transporter, ATP-binding protein</fullName>
    </submittedName>
</protein>
<dbReference type="AlphaFoldDB" id="A0AB34X083"/>
<dbReference type="EMBL" id="LSDN01000013">
    <property type="protein sequence ID" value="KXB81038.1"/>
    <property type="molecule type" value="Genomic_DNA"/>
</dbReference>
<dbReference type="GO" id="GO:0016887">
    <property type="term" value="F:ATP hydrolysis activity"/>
    <property type="evidence" value="ECO:0007669"/>
    <property type="project" value="InterPro"/>
</dbReference>
<dbReference type="InterPro" id="IPR015854">
    <property type="entry name" value="ABC_transpr_LolD-like"/>
</dbReference>
<gene>
    <name evidence="4" type="ORF">HMPREF1862_00760</name>
</gene>
<dbReference type="Gene3D" id="3.40.50.300">
    <property type="entry name" value="P-loop containing nucleotide triphosphate hydrolases"/>
    <property type="match status" value="1"/>
</dbReference>
<evidence type="ECO:0000256" key="2">
    <source>
        <dbReference type="ARBA" id="ARBA00022840"/>
    </source>
</evidence>
<dbReference type="SUPFAM" id="SSF52540">
    <property type="entry name" value="P-loop containing nucleoside triphosphate hydrolases"/>
    <property type="match status" value="1"/>
</dbReference>
<keyword evidence="1" id="KW-0547">Nucleotide-binding</keyword>
<dbReference type="GO" id="GO:0022857">
    <property type="term" value="F:transmembrane transporter activity"/>
    <property type="evidence" value="ECO:0007669"/>
    <property type="project" value="TreeGrafter"/>
</dbReference>
<dbReference type="Proteomes" id="UP000070572">
    <property type="component" value="Unassembled WGS sequence"/>
</dbReference>
<accession>A0AB34X083</accession>
<dbReference type="SMART" id="SM00382">
    <property type="entry name" value="AAA"/>
    <property type="match status" value="1"/>
</dbReference>
<dbReference type="PANTHER" id="PTHR24220">
    <property type="entry name" value="IMPORT ATP-BINDING PROTEIN"/>
    <property type="match status" value="1"/>
</dbReference>
<dbReference type="InterPro" id="IPR003593">
    <property type="entry name" value="AAA+_ATPase"/>
</dbReference>
<comment type="caution">
    <text evidence="4">The sequence shown here is derived from an EMBL/GenBank/DDBJ whole genome shotgun (WGS) entry which is preliminary data.</text>
</comment>
<evidence type="ECO:0000313" key="5">
    <source>
        <dbReference type="Proteomes" id="UP000070572"/>
    </source>
</evidence>
<sequence length="235" mass="25551">MLIQTQGLTKIYGSHTVLADIDLTIGEGEQVAITGPTQAGKTTLLYLLSGIVRPSSGTVILDGRDLSEMSRRQLQALRRERFGFIFQSEQLLPELQVLENVALPLLLQGFGRVEAKQRALKELQRLGLEDISRQMTAGLSPALAARIAIARALATRPRVIFADQPTALLDPVSGQEAMQALSLAAARTHATLLVSTVNPQVAAWCQRTITLRDGLIAQDTRRESASETVFQVEDA</sequence>
<dbReference type="PANTHER" id="PTHR24220:SF685">
    <property type="entry name" value="ABC TRANSPORTER RELATED"/>
    <property type="match status" value="1"/>
</dbReference>
<evidence type="ECO:0000259" key="3">
    <source>
        <dbReference type="PROSITE" id="PS50893"/>
    </source>
</evidence>
<dbReference type="InterPro" id="IPR027417">
    <property type="entry name" value="P-loop_NTPase"/>
</dbReference>
<dbReference type="GO" id="GO:0005524">
    <property type="term" value="F:ATP binding"/>
    <property type="evidence" value="ECO:0007669"/>
    <property type="project" value="UniProtKB-KW"/>
</dbReference>
<dbReference type="GeneID" id="78353243"/>
<name>A0AB34X083_9ACTO</name>
<evidence type="ECO:0000313" key="4">
    <source>
        <dbReference type="EMBL" id="KXB81038.1"/>
    </source>
</evidence>
<dbReference type="InterPro" id="IPR003439">
    <property type="entry name" value="ABC_transporter-like_ATP-bd"/>
</dbReference>
<organism evidence="4 5">
    <name type="scientific">Varibaculum cambriense</name>
    <dbReference type="NCBI Taxonomy" id="184870"/>
    <lineage>
        <taxon>Bacteria</taxon>
        <taxon>Bacillati</taxon>
        <taxon>Actinomycetota</taxon>
        <taxon>Actinomycetes</taxon>
        <taxon>Actinomycetales</taxon>
        <taxon>Actinomycetaceae</taxon>
        <taxon>Varibaculum</taxon>
    </lineage>
</organism>
<proteinExistence type="predicted"/>
<dbReference type="Pfam" id="PF00005">
    <property type="entry name" value="ABC_tran"/>
    <property type="match status" value="1"/>
</dbReference>
<dbReference type="RefSeq" id="WP_022864430.1">
    <property type="nucleotide sequence ID" value="NZ_CAUPGC010000005.1"/>
</dbReference>
<feature type="domain" description="ABC transporter" evidence="3">
    <location>
        <begin position="3"/>
        <end position="235"/>
    </location>
</feature>
<reference evidence="4 5" key="1">
    <citation type="submission" date="2016-01" db="EMBL/GenBank/DDBJ databases">
        <authorList>
            <person name="Mitreva M."/>
            <person name="Pepin K.H."/>
            <person name="Mihindukulasuriya K.A."/>
            <person name="Fulton R."/>
            <person name="Fronick C."/>
            <person name="O'Laughlin M."/>
            <person name="Miner T."/>
            <person name="Herter B."/>
            <person name="Rosa B.A."/>
            <person name="Cordes M."/>
            <person name="Tomlinson C."/>
            <person name="Wollam A."/>
            <person name="Palsikar V.B."/>
            <person name="Mardis E.R."/>
            <person name="Wilson R.K."/>
        </authorList>
    </citation>
    <scope>NUCLEOTIDE SEQUENCE [LARGE SCALE GENOMIC DNA]</scope>
    <source>
        <strain evidence="4 5">DNF00696</strain>
    </source>
</reference>